<evidence type="ECO:0000313" key="2">
    <source>
        <dbReference type="EMBL" id="CAJ0590432.1"/>
    </source>
</evidence>
<accession>A0AA36DQU6</accession>
<name>A0AA36DQU6_CYLNA</name>
<keyword evidence="1" id="KW-0732">Signal</keyword>
<dbReference type="Proteomes" id="UP001176961">
    <property type="component" value="Unassembled WGS sequence"/>
</dbReference>
<dbReference type="AlphaFoldDB" id="A0AA36DQU6"/>
<feature type="signal peptide" evidence="1">
    <location>
        <begin position="1"/>
        <end position="21"/>
    </location>
</feature>
<organism evidence="2 3">
    <name type="scientific">Cylicocyclus nassatus</name>
    <name type="common">Nematode worm</name>
    <dbReference type="NCBI Taxonomy" id="53992"/>
    <lineage>
        <taxon>Eukaryota</taxon>
        <taxon>Metazoa</taxon>
        <taxon>Ecdysozoa</taxon>
        <taxon>Nematoda</taxon>
        <taxon>Chromadorea</taxon>
        <taxon>Rhabditida</taxon>
        <taxon>Rhabditina</taxon>
        <taxon>Rhabditomorpha</taxon>
        <taxon>Strongyloidea</taxon>
        <taxon>Strongylidae</taxon>
        <taxon>Cylicocyclus</taxon>
    </lineage>
</organism>
<reference evidence="2" key="1">
    <citation type="submission" date="2023-07" db="EMBL/GenBank/DDBJ databases">
        <authorList>
            <consortium name="CYATHOMIX"/>
        </authorList>
    </citation>
    <scope>NUCLEOTIDE SEQUENCE</scope>
    <source>
        <strain evidence="2">N/A</strain>
    </source>
</reference>
<evidence type="ECO:0000313" key="3">
    <source>
        <dbReference type="Proteomes" id="UP001176961"/>
    </source>
</evidence>
<dbReference type="EMBL" id="CATQJL010000001">
    <property type="protein sequence ID" value="CAJ0590432.1"/>
    <property type="molecule type" value="Genomic_DNA"/>
</dbReference>
<comment type="caution">
    <text evidence="2">The sequence shown here is derived from an EMBL/GenBank/DDBJ whole genome shotgun (WGS) entry which is preliminary data.</text>
</comment>
<protein>
    <submittedName>
        <fullName evidence="2">Uncharacterized protein</fullName>
    </submittedName>
</protein>
<gene>
    <name evidence="2" type="ORF">CYNAS_LOCUS2415</name>
</gene>
<keyword evidence="3" id="KW-1185">Reference proteome</keyword>
<sequence>MLKRALLQCFLMLVCSEFALNKKWHPYKGRRYDLTLFIRNHNVTDAKFFRLVGVDNTADFNVSAGNTFEHTFEVRRKGYWTLFVEFNGDRYAKSPRKIISRDSHRKWVMEVYYYPGAVGFSEWHKLGRKRELVSLRQITPSKVKLGLKECVIVEVKKSETSWDTSFIDMLKYMVGEASSMRLKASYYVKLTKKAAKYAEKQKKFDQNHTISVMHGCKDPVGEVCLAAVNAMLKLFRFFRGSLSTVTSNCCYQCALPNVRRL</sequence>
<evidence type="ECO:0000256" key="1">
    <source>
        <dbReference type="SAM" id="SignalP"/>
    </source>
</evidence>
<feature type="chain" id="PRO_5041433812" evidence="1">
    <location>
        <begin position="22"/>
        <end position="261"/>
    </location>
</feature>
<proteinExistence type="predicted"/>